<dbReference type="Proteomes" id="UP000078460">
    <property type="component" value="Unassembled WGS sequence"/>
</dbReference>
<dbReference type="KEGG" id="smy:BJP26_03530"/>
<dbReference type="EMBL" id="LQCK02000012">
    <property type="protein sequence ID" value="KZB95313.1"/>
    <property type="molecule type" value="Genomic_DNA"/>
</dbReference>
<gene>
    <name evidence="1" type="ORF">AVM11_03300</name>
</gene>
<protein>
    <submittedName>
        <fullName evidence="1">Uncharacterized protein</fullName>
    </submittedName>
</protein>
<evidence type="ECO:0000313" key="1">
    <source>
        <dbReference type="EMBL" id="KZB95313.1"/>
    </source>
</evidence>
<reference evidence="1" key="1">
    <citation type="submission" date="2016-03" db="EMBL/GenBank/DDBJ databases">
        <title>Sphingomonas melonis TY, whole genome shotgun sequencing.</title>
        <authorList>
            <person name="Wang H."/>
            <person name="Zhu P."/>
        </authorList>
    </citation>
    <scope>NUCLEOTIDE SEQUENCE [LARGE SCALE GENOMIC DNA]</scope>
    <source>
        <strain evidence="1">TY</strain>
    </source>
</reference>
<evidence type="ECO:0000313" key="2">
    <source>
        <dbReference type="Proteomes" id="UP000078460"/>
    </source>
</evidence>
<accession>A0A175Y3Q3</accession>
<organism evidence="1 2">
    <name type="scientific">Sphingomonas melonis TY</name>
    <dbReference type="NCBI Taxonomy" id="621456"/>
    <lineage>
        <taxon>Bacteria</taxon>
        <taxon>Pseudomonadati</taxon>
        <taxon>Pseudomonadota</taxon>
        <taxon>Alphaproteobacteria</taxon>
        <taxon>Sphingomonadales</taxon>
        <taxon>Sphingomonadaceae</taxon>
        <taxon>Sphingomonas</taxon>
    </lineage>
</organism>
<name>A0A175Y3Q3_9SPHN</name>
<keyword evidence="2" id="KW-1185">Reference proteome</keyword>
<comment type="caution">
    <text evidence="1">The sequence shown here is derived from an EMBL/GenBank/DDBJ whole genome shotgun (WGS) entry which is preliminary data.</text>
</comment>
<dbReference type="AlphaFoldDB" id="A0A175Y3Q3"/>
<proteinExistence type="predicted"/>
<sequence>MVVAIVAVIATGAAVWASIRIPQKVANQAKEDAKAVDKARKDEEQKKADAAAKAEEAAIAMRYREVANAVSGALDLLRDTVSRVQAAYDPTNPERGATADFRKETNRFGAQAAYKSGTLDILARMPGLTDGAIDSCVGASIAMQRIVSAVQKGFFSGGTGPENLQAALVIGHEVKGRIEGVILYNDVKDAGPVSPLPPTLF</sequence>